<proteinExistence type="predicted"/>
<accession>A0ABT6A1C5</accession>
<gene>
    <name evidence="2" type="ORF">P3H78_05940</name>
</gene>
<dbReference type="Proteomes" id="UP001221150">
    <property type="component" value="Unassembled WGS sequence"/>
</dbReference>
<keyword evidence="3" id="KW-1185">Reference proteome</keyword>
<dbReference type="RefSeq" id="WP_276107711.1">
    <property type="nucleotide sequence ID" value="NZ_JARJBB010000002.1"/>
</dbReference>
<evidence type="ECO:0000256" key="1">
    <source>
        <dbReference type="SAM" id="Phobius"/>
    </source>
</evidence>
<keyword evidence="1" id="KW-1133">Transmembrane helix</keyword>
<dbReference type="EMBL" id="JARJBB010000002">
    <property type="protein sequence ID" value="MDF3298176.1"/>
    <property type="molecule type" value="Genomic_DNA"/>
</dbReference>
<evidence type="ECO:0000313" key="2">
    <source>
        <dbReference type="EMBL" id="MDF3298176.1"/>
    </source>
</evidence>
<reference evidence="2 3" key="1">
    <citation type="submission" date="2023-03" db="EMBL/GenBank/DDBJ databases">
        <title>Draft genome sequence of Streptomyces sp. K1PA1 isolated from peat swamp forest in Thailand.</title>
        <authorList>
            <person name="Klaysubun C."/>
            <person name="Duangmal K."/>
        </authorList>
    </citation>
    <scope>NUCLEOTIDE SEQUENCE [LARGE SCALE GENOMIC DNA]</scope>
    <source>
        <strain evidence="2 3">K1PA1</strain>
    </source>
</reference>
<feature type="transmembrane region" description="Helical" evidence="1">
    <location>
        <begin position="30"/>
        <end position="48"/>
    </location>
</feature>
<evidence type="ECO:0000313" key="3">
    <source>
        <dbReference type="Proteomes" id="UP001221150"/>
    </source>
</evidence>
<keyword evidence="1" id="KW-0472">Membrane</keyword>
<name>A0ABT6A1C5_9ACTN</name>
<sequence>MTARTIATLARLAVLIGANKALSGAEGAPYVVTFVLGGVYVLLVNKVGGLRARTGRAQPE</sequence>
<keyword evidence="1" id="KW-0812">Transmembrane</keyword>
<comment type="caution">
    <text evidence="2">The sequence shown here is derived from an EMBL/GenBank/DDBJ whole genome shotgun (WGS) entry which is preliminary data.</text>
</comment>
<organism evidence="2 3">
    <name type="scientific">Streptomyces tropicalis</name>
    <dbReference type="NCBI Taxonomy" id="3034234"/>
    <lineage>
        <taxon>Bacteria</taxon>
        <taxon>Bacillati</taxon>
        <taxon>Actinomycetota</taxon>
        <taxon>Actinomycetes</taxon>
        <taxon>Kitasatosporales</taxon>
        <taxon>Streptomycetaceae</taxon>
        <taxon>Streptomyces</taxon>
    </lineage>
</organism>
<protein>
    <recommendedName>
        <fullName evidence="4">Integral membrane protein</fullName>
    </recommendedName>
</protein>
<evidence type="ECO:0008006" key="4">
    <source>
        <dbReference type="Google" id="ProtNLM"/>
    </source>
</evidence>